<dbReference type="Gene3D" id="3.90.550.10">
    <property type="entry name" value="Spore Coat Polysaccharide Biosynthesis Protein SpsA, Chain A"/>
    <property type="match status" value="1"/>
</dbReference>
<organism evidence="5 6">
    <name type="scientific">Aureimonas flava</name>
    <dbReference type="NCBI Taxonomy" id="2320271"/>
    <lineage>
        <taxon>Bacteria</taxon>
        <taxon>Pseudomonadati</taxon>
        <taxon>Pseudomonadota</taxon>
        <taxon>Alphaproteobacteria</taxon>
        <taxon>Hyphomicrobiales</taxon>
        <taxon>Aurantimonadaceae</taxon>
        <taxon>Aureimonas</taxon>
    </lineage>
</organism>
<dbReference type="InterPro" id="IPR029044">
    <property type="entry name" value="Nucleotide-diphossugar_trans"/>
</dbReference>
<dbReference type="OrthoDB" id="6116224at2"/>
<dbReference type="EMBL" id="QYRN01000006">
    <property type="protein sequence ID" value="RIY00043.1"/>
    <property type="molecule type" value="Genomic_DNA"/>
</dbReference>
<dbReference type="PANTHER" id="PTHR43179">
    <property type="entry name" value="RHAMNOSYLTRANSFERASE WBBL"/>
    <property type="match status" value="1"/>
</dbReference>
<evidence type="ECO:0000256" key="3">
    <source>
        <dbReference type="ARBA" id="ARBA00022679"/>
    </source>
</evidence>
<accession>A0A3A1WHF8</accession>
<evidence type="ECO:0000256" key="2">
    <source>
        <dbReference type="ARBA" id="ARBA00022676"/>
    </source>
</evidence>
<dbReference type="InterPro" id="IPR001173">
    <property type="entry name" value="Glyco_trans_2-like"/>
</dbReference>
<evidence type="ECO:0000313" key="6">
    <source>
        <dbReference type="Proteomes" id="UP000265750"/>
    </source>
</evidence>
<dbReference type="Proteomes" id="UP000265750">
    <property type="component" value="Unassembled WGS sequence"/>
</dbReference>
<evidence type="ECO:0000313" key="5">
    <source>
        <dbReference type="EMBL" id="RIY00043.1"/>
    </source>
</evidence>
<sequence>MIEQRPASPSVTIEARSSHPADGFDRVAIVPTFRRPEGLLRTLASLAAQETSRPLAVIVMENDAAGREGLSAARALFETGALAGLVLVAHDRGNCSAYNAGVRTALREFPAMRHCLVIDDDEAAAPDWAERMAGTLERLEVDVVGGPQVPVFEGGAPAALARHPVFRPPFRRTGRVPMLYSSGNLCASRALLERMGDPLFDTAFNFTGGGDSDFFSRAALRGARFGWCAEAPVSESVPARRTQWSWIHARALRNGALSSAIQRRRQGRWRSGLKTAALLAAAPPRAVLQAVLQRSVLIGLYPIQVALGRLQGEFGRIGEQYREPEAN</sequence>
<keyword evidence="2" id="KW-0328">Glycosyltransferase</keyword>
<gene>
    <name evidence="5" type="ORF">D3218_12130</name>
</gene>
<comment type="caution">
    <text evidence="5">The sequence shown here is derived from an EMBL/GenBank/DDBJ whole genome shotgun (WGS) entry which is preliminary data.</text>
</comment>
<protein>
    <submittedName>
        <fullName evidence="5">Glycosyltransferase family 2 protein</fullName>
    </submittedName>
</protein>
<comment type="similarity">
    <text evidence="1">Belongs to the glycosyltransferase 2 family.</text>
</comment>
<keyword evidence="6" id="KW-1185">Reference proteome</keyword>
<feature type="domain" description="Glycosyltransferase 2-like" evidence="4">
    <location>
        <begin position="29"/>
        <end position="192"/>
    </location>
</feature>
<name>A0A3A1WHF8_9HYPH</name>
<dbReference type="RefSeq" id="WP_119540354.1">
    <property type="nucleotide sequence ID" value="NZ_QYRN01000006.1"/>
</dbReference>
<proteinExistence type="inferred from homology"/>
<dbReference type="PANTHER" id="PTHR43179:SF12">
    <property type="entry name" value="GALACTOFURANOSYLTRANSFERASE GLFT2"/>
    <property type="match status" value="1"/>
</dbReference>
<keyword evidence="3 5" id="KW-0808">Transferase</keyword>
<reference evidence="6" key="1">
    <citation type="submission" date="2018-09" db="EMBL/GenBank/DDBJ databases">
        <authorList>
            <person name="Tuo L."/>
        </authorList>
    </citation>
    <scope>NUCLEOTIDE SEQUENCE [LARGE SCALE GENOMIC DNA]</scope>
    <source>
        <strain evidence="6">M2BS4Y-1</strain>
    </source>
</reference>
<dbReference type="CDD" id="cd00761">
    <property type="entry name" value="Glyco_tranf_GTA_type"/>
    <property type="match status" value="1"/>
</dbReference>
<dbReference type="AlphaFoldDB" id="A0A3A1WHF8"/>
<evidence type="ECO:0000256" key="1">
    <source>
        <dbReference type="ARBA" id="ARBA00006739"/>
    </source>
</evidence>
<dbReference type="GO" id="GO:0016757">
    <property type="term" value="F:glycosyltransferase activity"/>
    <property type="evidence" value="ECO:0007669"/>
    <property type="project" value="UniProtKB-KW"/>
</dbReference>
<dbReference type="SUPFAM" id="SSF53448">
    <property type="entry name" value="Nucleotide-diphospho-sugar transferases"/>
    <property type="match status" value="1"/>
</dbReference>
<evidence type="ECO:0000259" key="4">
    <source>
        <dbReference type="Pfam" id="PF00535"/>
    </source>
</evidence>
<dbReference type="Pfam" id="PF00535">
    <property type="entry name" value="Glycos_transf_2"/>
    <property type="match status" value="1"/>
</dbReference>